<proteinExistence type="predicted"/>
<comment type="caution">
    <text evidence="3">The sequence shown here is derived from an EMBL/GenBank/DDBJ whole genome shotgun (WGS) entry which is preliminary data.</text>
</comment>
<dbReference type="EMBL" id="AGNL01008625">
    <property type="protein sequence ID" value="EJK70379.1"/>
    <property type="molecule type" value="Genomic_DNA"/>
</dbReference>
<keyword evidence="2" id="KW-0812">Transmembrane</keyword>
<evidence type="ECO:0000256" key="1">
    <source>
        <dbReference type="SAM" id="MobiDB-lite"/>
    </source>
</evidence>
<evidence type="ECO:0000313" key="4">
    <source>
        <dbReference type="Proteomes" id="UP000266841"/>
    </source>
</evidence>
<evidence type="ECO:0000256" key="2">
    <source>
        <dbReference type="SAM" id="Phobius"/>
    </source>
</evidence>
<keyword evidence="4" id="KW-1185">Reference proteome</keyword>
<keyword evidence="2" id="KW-1133">Transmembrane helix</keyword>
<gene>
    <name evidence="3" type="ORF">THAOC_08268</name>
</gene>
<protein>
    <recommendedName>
        <fullName evidence="5">MICOS complex subunit</fullName>
    </recommendedName>
</protein>
<feature type="compositionally biased region" description="Basic and acidic residues" evidence="1">
    <location>
        <begin position="8"/>
        <end position="20"/>
    </location>
</feature>
<feature type="region of interest" description="Disordered" evidence="1">
    <location>
        <begin position="1"/>
        <end position="33"/>
    </location>
</feature>
<accession>K0SZE9</accession>
<sequence length="142" mass="15226">MSNSQETPRQDVPRPDRSAPEPEPTNKAGGDPLLESIKTCVNACNSTLASFERGFDQSSQQFASRVRSLANQARHVASRVAVTYDQRTAYGPQLITATSLLVGSYYALRRGKIAGVTTGALAGAGAFGLTYGFDNLIEKSRK</sequence>
<organism evidence="3 4">
    <name type="scientific">Thalassiosira oceanica</name>
    <name type="common">Marine diatom</name>
    <dbReference type="NCBI Taxonomy" id="159749"/>
    <lineage>
        <taxon>Eukaryota</taxon>
        <taxon>Sar</taxon>
        <taxon>Stramenopiles</taxon>
        <taxon>Ochrophyta</taxon>
        <taxon>Bacillariophyta</taxon>
        <taxon>Coscinodiscophyceae</taxon>
        <taxon>Thalassiosirophycidae</taxon>
        <taxon>Thalassiosirales</taxon>
        <taxon>Thalassiosiraceae</taxon>
        <taxon>Thalassiosira</taxon>
    </lineage>
</organism>
<keyword evidence="2" id="KW-0472">Membrane</keyword>
<evidence type="ECO:0008006" key="5">
    <source>
        <dbReference type="Google" id="ProtNLM"/>
    </source>
</evidence>
<reference evidence="3 4" key="1">
    <citation type="journal article" date="2012" name="Genome Biol.">
        <title>Genome and low-iron response of an oceanic diatom adapted to chronic iron limitation.</title>
        <authorList>
            <person name="Lommer M."/>
            <person name="Specht M."/>
            <person name="Roy A.S."/>
            <person name="Kraemer L."/>
            <person name="Andreson R."/>
            <person name="Gutowska M.A."/>
            <person name="Wolf J."/>
            <person name="Bergner S.V."/>
            <person name="Schilhabel M.B."/>
            <person name="Klostermeier U.C."/>
            <person name="Beiko R.G."/>
            <person name="Rosenstiel P."/>
            <person name="Hippler M."/>
            <person name="Laroche J."/>
        </authorList>
    </citation>
    <scope>NUCLEOTIDE SEQUENCE [LARGE SCALE GENOMIC DNA]</scope>
    <source>
        <strain evidence="3 4">CCMP1005</strain>
    </source>
</reference>
<name>K0SZE9_THAOC</name>
<dbReference type="Proteomes" id="UP000266841">
    <property type="component" value="Unassembled WGS sequence"/>
</dbReference>
<dbReference type="eggNOG" id="ENOG502SW77">
    <property type="taxonomic scope" value="Eukaryota"/>
</dbReference>
<dbReference type="OMA" id="NYSANSW"/>
<feature type="transmembrane region" description="Helical" evidence="2">
    <location>
        <begin position="113"/>
        <end position="133"/>
    </location>
</feature>
<evidence type="ECO:0000313" key="3">
    <source>
        <dbReference type="EMBL" id="EJK70379.1"/>
    </source>
</evidence>
<dbReference type="AlphaFoldDB" id="K0SZE9"/>